<feature type="signal peptide" evidence="1">
    <location>
        <begin position="1"/>
        <end position="17"/>
    </location>
</feature>
<dbReference type="PANTHER" id="PTHR21113">
    <property type="entry name" value="AGAP001705-PA"/>
    <property type="match status" value="1"/>
</dbReference>
<accession>A0AAU9U686</accession>
<sequence>MLWQILSLATLVVSVSCHGRVSYPPSRATMWRFGYPTEKNYDDTGLYCGGFDRHYSVNGGKCGICGDAYDLEEPRPHEFGGKYGTGTIVAEFEAGEVFEATVEITAFHLGYWYFKICPDVTSNDQACFDQYPLELEKGGTKYYPSSSGEYKVNYRLPKDLVCDHCVLQWRYVAGNNWGVCEDGTSAMGCGNQETFGACSDIKIVAPEVAVETGPIPIEPEDIAA</sequence>
<dbReference type="EMBL" id="CAKOGL010000012">
    <property type="protein sequence ID" value="CAH2093234.1"/>
    <property type="molecule type" value="Genomic_DNA"/>
</dbReference>
<dbReference type="AlphaFoldDB" id="A0AAU9U686"/>
<name>A0AAU9U686_EUPED</name>
<dbReference type="Pfam" id="PF03067">
    <property type="entry name" value="LPMO_10"/>
    <property type="match status" value="1"/>
</dbReference>
<evidence type="ECO:0000256" key="1">
    <source>
        <dbReference type="SAM" id="SignalP"/>
    </source>
</evidence>
<keyword evidence="1" id="KW-0732">Signal</keyword>
<comment type="caution">
    <text evidence="3">The sequence shown here is derived from an EMBL/GenBank/DDBJ whole genome shotgun (WGS) entry which is preliminary data.</text>
</comment>
<feature type="chain" id="PRO_5043953379" description="Chitin-binding type-4 domain-containing protein" evidence="1">
    <location>
        <begin position="18"/>
        <end position="224"/>
    </location>
</feature>
<keyword evidence="4" id="KW-1185">Reference proteome</keyword>
<gene>
    <name evidence="3" type="ORF">EEDITHA_LOCUS8921</name>
</gene>
<proteinExistence type="predicted"/>
<evidence type="ECO:0000313" key="3">
    <source>
        <dbReference type="EMBL" id="CAH2093234.1"/>
    </source>
</evidence>
<feature type="domain" description="Chitin-binding type-4" evidence="2">
    <location>
        <begin position="18"/>
        <end position="201"/>
    </location>
</feature>
<reference evidence="3" key="1">
    <citation type="submission" date="2022-03" db="EMBL/GenBank/DDBJ databases">
        <authorList>
            <person name="Tunstrom K."/>
        </authorList>
    </citation>
    <scope>NUCLEOTIDE SEQUENCE</scope>
</reference>
<dbReference type="InterPro" id="IPR004302">
    <property type="entry name" value="Cellulose/chitin-bd_N"/>
</dbReference>
<protein>
    <recommendedName>
        <fullName evidence="2">Chitin-binding type-4 domain-containing protein</fullName>
    </recommendedName>
</protein>
<evidence type="ECO:0000259" key="2">
    <source>
        <dbReference type="Pfam" id="PF03067"/>
    </source>
</evidence>
<dbReference type="PANTHER" id="PTHR21113:SF4">
    <property type="entry name" value="CHITIN-BINDING TYPE-4 DOMAIN-CONTAINING PROTEIN"/>
    <property type="match status" value="1"/>
</dbReference>
<organism evidence="3 4">
    <name type="scientific">Euphydryas editha</name>
    <name type="common">Edith's checkerspot</name>
    <dbReference type="NCBI Taxonomy" id="104508"/>
    <lineage>
        <taxon>Eukaryota</taxon>
        <taxon>Metazoa</taxon>
        <taxon>Ecdysozoa</taxon>
        <taxon>Arthropoda</taxon>
        <taxon>Hexapoda</taxon>
        <taxon>Insecta</taxon>
        <taxon>Pterygota</taxon>
        <taxon>Neoptera</taxon>
        <taxon>Endopterygota</taxon>
        <taxon>Lepidoptera</taxon>
        <taxon>Glossata</taxon>
        <taxon>Ditrysia</taxon>
        <taxon>Papilionoidea</taxon>
        <taxon>Nymphalidae</taxon>
        <taxon>Nymphalinae</taxon>
        <taxon>Euphydryas</taxon>
    </lineage>
</organism>
<dbReference type="Proteomes" id="UP001153954">
    <property type="component" value="Unassembled WGS sequence"/>
</dbReference>
<evidence type="ECO:0000313" key="4">
    <source>
        <dbReference type="Proteomes" id="UP001153954"/>
    </source>
</evidence>